<protein>
    <submittedName>
        <fullName evidence="2">Uncharacterized protein</fullName>
    </submittedName>
</protein>
<comment type="caution">
    <text evidence="2">The sequence shown here is derived from an EMBL/GenBank/DDBJ whole genome shotgun (WGS) entry which is preliminary data.</text>
</comment>
<evidence type="ECO:0000313" key="2">
    <source>
        <dbReference type="EMBL" id="KAJ9488841.1"/>
    </source>
</evidence>
<sequence>MVSAVSSFPPPSILPPLLIPRHQPPMVPSSFLLSFSQTPNTSYTTTGCGKQGFPSAQPYLSHTPVS</sequence>
<evidence type="ECO:0000256" key="1">
    <source>
        <dbReference type="SAM" id="MobiDB-lite"/>
    </source>
</evidence>
<keyword evidence="3" id="KW-1185">Reference proteome</keyword>
<dbReference type="AlphaFoldDB" id="A0AAI9TKM5"/>
<name>A0AAI9TKM5_PENTH</name>
<reference evidence="2" key="1">
    <citation type="submission" date="2015-06" db="EMBL/GenBank/DDBJ databases">
        <authorList>
            <person name="Nguyen H."/>
        </authorList>
    </citation>
    <scope>NUCLEOTIDE SEQUENCE</scope>
    <source>
        <strain evidence="2">DAOM 180753</strain>
    </source>
</reference>
<accession>A0AAI9TKM5</accession>
<proteinExistence type="predicted"/>
<dbReference type="EMBL" id="LACB01000103">
    <property type="protein sequence ID" value="KAJ9488841.1"/>
    <property type="molecule type" value="Genomic_DNA"/>
</dbReference>
<organism evidence="2 3">
    <name type="scientific">Penicillium thymicola</name>
    <dbReference type="NCBI Taxonomy" id="293382"/>
    <lineage>
        <taxon>Eukaryota</taxon>
        <taxon>Fungi</taxon>
        <taxon>Dikarya</taxon>
        <taxon>Ascomycota</taxon>
        <taxon>Pezizomycotina</taxon>
        <taxon>Eurotiomycetes</taxon>
        <taxon>Eurotiomycetidae</taxon>
        <taxon>Eurotiales</taxon>
        <taxon>Aspergillaceae</taxon>
        <taxon>Penicillium</taxon>
    </lineage>
</organism>
<feature type="region of interest" description="Disordered" evidence="1">
    <location>
        <begin position="43"/>
        <end position="66"/>
    </location>
</feature>
<dbReference type="Proteomes" id="UP001227192">
    <property type="component" value="Unassembled WGS sequence"/>
</dbReference>
<gene>
    <name evidence="2" type="ORF">VN97_g4437</name>
</gene>
<evidence type="ECO:0000313" key="3">
    <source>
        <dbReference type="Proteomes" id="UP001227192"/>
    </source>
</evidence>
<reference evidence="2" key="2">
    <citation type="journal article" date="2016" name="Fungal Biol.">
        <title>Ochratoxin A production by Penicillium thymicola.</title>
        <authorList>
            <person name="Nguyen H.D.T."/>
            <person name="McMullin D.R."/>
            <person name="Ponomareva E."/>
            <person name="Riley R."/>
            <person name="Pomraning K.R."/>
            <person name="Baker S.E."/>
            <person name="Seifert K.A."/>
        </authorList>
    </citation>
    <scope>NUCLEOTIDE SEQUENCE</scope>
    <source>
        <strain evidence="2">DAOM 180753</strain>
    </source>
</reference>